<dbReference type="Proteomes" id="UP001501469">
    <property type="component" value="Unassembled WGS sequence"/>
</dbReference>
<feature type="region of interest" description="Disordered" evidence="1">
    <location>
        <begin position="1"/>
        <end position="32"/>
    </location>
</feature>
<evidence type="ECO:0000313" key="2">
    <source>
        <dbReference type="EMBL" id="GAA4026152.1"/>
    </source>
</evidence>
<accession>A0ABP7TH53</accession>
<proteinExistence type="predicted"/>
<evidence type="ECO:0000256" key="1">
    <source>
        <dbReference type="SAM" id="MobiDB-lite"/>
    </source>
</evidence>
<dbReference type="EMBL" id="BAABDK010000005">
    <property type="protein sequence ID" value="GAA4026152.1"/>
    <property type="molecule type" value="Genomic_DNA"/>
</dbReference>
<comment type="caution">
    <text evidence="2">The sequence shown here is derived from an EMBL/GenBank/DDBJ whole genome shotgun (WGS) entry which is preliminary data.</text>
</comment>
<reference evidence="3" key="1">
    <citation type="journal article" date="2019" name="Int. J. Syst. Evol. Microbiol.">
        <title>The Global Catalogue of Microorganisms (GCM) 10K type strain sequencing project: providing services to taxonomists for standard genome sequencing and annotation.</title>
        <authorList>
            <consortium name="The Broad Institute Genomics Platform"/>
            <consortium name="The Broad Institute Genome Sequencing Center for Infectious Disease"/>
            <person name="Wu L."/>
            <person name="Ma J."/>
        </authorList>
    </citation>
    <scope>NUCLEOTIDE SEQUENCE [LARGE SCALE GENOMIC DNA]</scope>
    <source>
        <strain evidence="3">JCM 17225</strain>
    </source>
</reference>
<protein>
    <submittedName>
        <fullName evidence="2">Uncharacterized protein</fullName>
    </submittedName>
</protein>
<organism evidence="2 3">
    <name type="scientific">Hymenobacter glaciei</name>
    <dbReference type="NCBI Taxonomy" id="877209"/>
    <lineage>
        <taxon>Bacteria</taxon>
        <taxon>Pseudomonadati</taxon>
        <taxon>Bacteroidota</taxon>
        <taxon>Cytophagia</taxon>
        <taxon>Cytophagales</taxon>
        <taxon>Hymenobacteraceae</taxon>
        <taxon>Hymenobacter</taxon>
    </lineage>
</organism>
<sequence length="71" mass="8322">MQYDPKDGASQSTEAELNGLSGDEMAADEGQAAFYEQQEEWERQAHYHHEQEQEAWEEGEYEQMIFEVEGY</sequence>
<evidence type="ECO:0000313" key="3">
    <source>
        <dbReference type="Proteomes" id="UP001501469"/>
    </source>
</evidence>
<name>A0ABP7TH53_9BACT</name>
<keyword evidence="3" id="KW-1185">Reference proteome</keyword>
<gene>
    <name evidence="2" type="ORF">GCM10022409_07720</name>
</gene>
<dbReference type="RefSeq" id="WP_035565318.1">
    <property type="nucleotide sequence ID" value="NZ_BAABDK010000005.1"/>
</dbReference>